<evidence type="ECO:0000256" key="6">
    <source>
        <dbReference type="ARBA" id="ARBA00022786"/>
    </source>
</evidence>
<reference evidence="8" key="1">
    <citation type="submission" date="2023-02" db="EMBL/GenBank/DDBJ databases">
        <title>Genome of toxic invasive species Heracleum sosnowskyi carries increased number of genes despite the absence of recent whole-genome duplications.</title>
        <authorList>
            <person name="Schelkunov M."/>
            <person name="Shtratnikova V."/>
            <person name="Makarenko M."/>
            <person name="Klepikova A."/>
            <person name="Omelchenko D."/>
            <person name="Novikova G."/>
            <person name="Obukhova E."/>
            <person name="Bogdanov V."/>
            <person name="Penin A."/>
            <person name="Logacheva M."/>
        </authorList>
    </citation>
    <scope>NUCLEOTIDE SEQUENCE</scope>
    <source>
        <strain evidence="8">Hsosn_3</strain>
        <tissue evidence="8">Leaf</tissue>
    </source>
</reference>
<dbReference type="Proteomes" id="UP001237642">
    <property type="component" value="Unassembled WGS sequence"/>
</dbReference>
<accession>A0AAD8IEP9</accession>
<evidence type="ECO:0000313" key="8">
    <source>
        <dbReference type="EMBL" id="KAK1383112.1"/>
    </source>
</evidence>
<reference evidence="8" key="2">
    <citation type="submission" date="2023-05" db="EMBL/GenBank/DDBJ databases">
        <authorList>
            <person name="Schelkunov M.I."/>
        </authorList>
    </citation>
    <scope>NUCLEOTIDE SEQUENCE</scope>
    <source>
        <strain evidence="8">Hsosn_3</strain>
        <tissue evidence="8">Leaf</tissue>
    </source>
</reference>
<keyword evidence="7" id="KW-0862">Zinc</keyword>
<comment type="catalytic activity">
    <reaction evidence="1">
        <text>S-ubiquitinyl-[E2 ubiquitin-conjugating enzyme]-L-cysteine + [acceptor protein]-L-lysine = [E2 ubiquitin-conjugating enzyme]-L-cysteine + N(6)-ubiquitinyl-[acceptor protein]-L-lysine.</text>
        <dbReference type="EC" id="2.3.2.27"/>
    </reaction>
</comment>
<sequence length="140" mass="15601">MQGKRPYGGTPLGLASDVLLEEQIADKEMRRIMELVSMIIDHPSFYSASRSSYDQYRDMRLDVDSMSYEELLALEETIGNVSTGLSEDMILKCLSGKRYSCGDQNRVEESCAICLVPMKSPCWKNILARAKSGTGKTAAF</sequence>
<keyword evidence="3" id="KW-0808">Transferase</keyword>
<comment type="caution">
    <text evidence="8">The sequence shown here is derived from an EMBL/GenBank/DDBJ whole genome shotgun (WGS) entry which is preliminary data.</text>
</comment>
<dbReference type="InterPro" id="IPR045191">
    <property type="entry name" value="MBR1/2-like"/>
</dbReference>
<protein>
    <recommendedName>
        <fullName evidence="2">RING-type E3 ubiquitin transferase</fullName>
        <ecNumber evidence="2">2.3.2.27</ecNumber>
    </recommendedName>
</protein>
<name>A0AAD8IEP9_9APIA</name>
<keyword evidence="5" id="KW-0863">Zinc-finger</keyword>
<gene>
    <name evidence="8" type="ORF">POM88_020847</name>
</gene>
<evidence type="ECO:0000256" key="1">
    <source>
        <dbReference type="ARBA" id="ARBA00000900"/>
    </source>
</evidence>
<keyword evidence="9" id="KW-1185">Reference proteome</keyword>
<dbReference type="PANTHER" id="PTHR22937">
    <property type="entry name" value="E3 UBIQUITIN-PROTEIN LIGASE RNF165"/>
    <property type="match status" value="1"/>
</dbReference>
<evidence type="ECO:0000256" key="4">
    <source>
        <dbReference type="ARBA" id="ARBA00022723"/>
    </source>
</evidence>
<dbReference type="EC" id="2.3.2.27" evidence="2"/>
<keyword evidence="6" id="KW-0833">Ubl conjugation pathway</keyword>
<dbReference type="GO" id="GO:0061630">
    <property type="term" value="F:ubiquitin protein ligase activity"/>
    <property type="evidence" value="ECO:0007669"/>
    <property type="project" value="UniProtKB-EC"/>
</dbReference>
<dbReference type="GO" id="GO:0008270">
    <property type="term" value="F:zinc ion binding"/>
    <property type="evidence" value="ECO:0007669"/>
    <property type="project" value="UniProtKB-KW"/>
</dbReference>
<dbReference type="EMBL" id="JAUIZM010000005">
    <property type="protein sequence ID" value="KAK1383112.1"/>
    <property type="molecule type" value="Genomic_DNA"/>
</dbReference>
<organism evidence="8 9">
    <name type="scientific">Heracleum sosnowskyi</name>
    <dbReference type="NCBI Taxonomy" id="360622"/>
    <lineage>
        <taxon>Eukaryota</taxon>
        <taxon>Viridiplantae</taxon>
        <taxon>Streptophyta</taxon>
        <taxon>Embryophyta</taxon>
        <taxon>Tracheophyta</taxon>
        <taxon>Spermatophyta</taxon>
        <taxon>Magnoliopsida</taxon>
        <taxon>eudicotyledons</taxon>
        <taxon>Gunneridae</taxon>
        <taxon>Pentapetalae</taxon>
        <taxon>asterids</taxon>
        <taxon>campanulids</taxon>
        <taxon>Apiales</taxon>
        <taxon>Apiaceae</taxon>
        <taxon>Apioideae</taxon>
        <taxon>apioid superclade</taxon>
        <taxon>Tordylieae</taxon>
        <taxon>Tordyliinae</taxon>
        <taxon>Heracleum</taxon>
    </lineage>
</organism>
<evidence type="ECO:0000256" key="3">
    <source>
        <dbReference type="ARBA" id="ARBA00022679"/>
    </source>
</evidence>
<evidence type="ECO:0000256" key="7">
    <source>
        <dbReference type="ARBA" id="ARBA00022833"/>
    </source>
</evidence>
<evidence type="ECO:0000256" key="5">
    <source>
        <dbReference type="ARBA" id="ARBA00022771"/>
    </source>
</evidence>
<keyword evidence="4" id="KW-0479">Metal-binding</keyword>
<evidence type="ECO:0000256" key="2">
    <source>
        <dbReference type="ARBA" id="ARBA00012483"/>
    </source>
</evidence>
<proteinExistence type="predicted"/>
<dbReference type="PANTHER" id="PTHR22937:SF65">
    <property type="entry name" value="E3 UBIQUITIN-PROTEIN LIGASE ARK2C"/>
    <property type="match status" value="1"/>
</dbReference>
<dbReference type="AlphaFoldDB" id="A0AAD8IEP9"/>
<evidence type="ECO:0000313" key="9">
    <source>
        <dbReference type="Proteomes" id="UP001237642"/>
    </source>
</evidence>